<evidence type="ECO:0000256" key="5">
    <source>
        <dbReference type="ARBA" id="ARBA00022692"/>
    </source>
</evidence>
<feature type="compositionally biased region" description="Basic and acidic residues" evidence="9">
    <location>
        <begin position="333"/>
        <end position="349"/>
    </location>
</feature>
<feature type="chain" id="PRO_5020328009" evidence="10">
    <location>
        <begin position="22"/>
        <end position="470"/>
    </location>
</feature>
<proteinExistence type="inferred from homology"/>
<evidence type="ECO:0000256" key="2">
    <source>
        <dbReference type="ARBA" id="ARBA00007613"/>
    </source>
</evidence>
<evidence type="ECO:0000256" key="6">
    <source>
        <dbReference type="ARBA" id="ARBA00023136"/>
    </source>
</evidence>
<dbReference type="Pfam" id="PF02321">
    <property type="entry name" value="OEP"/>
    <property type="match status" value="2"/>
</dbReference>
<name>A0A4P7PG25_9PSED</name>
<dbReference type="InterPro" id="IPR010130">
    <property type="entry name" value="T1SS_OMP_TolC"/>
</dbReference>
<dbReference type="PANTHER" id="PTHR30026">
    <property type="entry name" value="OUTER MEMBRANE PROTEIN TOLC"/>
    <property type="match status" value="1"/>
</dbReference>
<feature type="coiled-coil region" evidence="8">
    <location>
        <begin position="185"/>
        <end position="219"/>
    </location>
</feature>
<evidence type="ECO:0000256" key="7">
    <source>
        <dbReference type="ARBA" id="ARBA00023237"/>
    </source>
</evidence>
<dbReference type="InterPro" id="IPR051906">
    <property type="entry name" value="TolC-like"/>
</dbReference>
<dbReference type="KEGG" id="pvk:EPZ47_12340"/>
<keyword evidence="6" id="KW-0472">Membrane</keyword>
<dbReference type="EMBL" id="CP035088">
    <property type="protein sequence ID" value="QBZ89465.1"/>
    <property type="molecule type" value="Genomic_DNA"/>
</dbReference>
<dbReference type="GO" id="GO:0015288">
    <property type="term" value="F:porin activity"/>
    <property type="evidence" value="ECO:0007669"/>
    <property type="project" value="TreeGrafter"/>
</dbReference>
<dbReference type="OrthoDB" id="9813458at2"/>
<evidence type="ECO:0000313" key="11">
    <source>
        <dbReference type="EMBL" id="QBZ89465.1"/>
    </source>
</evidence>
<keyword evidence="4" id="KW-1134">Transmembrane beta strand</keyword>
<dbReference type="Proteomes" id="UP000296468">
    <property type="component" value="Chromosome"/>
</dbReference>
<keyword evidence="3" id="KW-0813">Transport</keyword>
<evidence type="ECO:0000256" key="1">
    <source>
        <dbReference type="ARBA" id="ARBA00004442"/>
    </source>
</evidence>
<keyword evidence="8" id="KW-0175">Coiled coil</keyword>
<dbReference type="PANTHER" id="PTHR30026:SF20">
    <property type="entry name" value="OUTER MEMBRANE PROTEIN TOLC"/>
    <property type="match status" value="1"/>
</dbReference>
<feature type="region of interest" description="Disordered" evidence="9">
    <location>
        <begin position="328"/>
        <end position="349"/>
    </location>
</feature>
<gene>
    <name evidence="11" type="ORF">EPZ47_12340</name>
</gene>
<keyword evidence="10" id="KW-0732">Signal</keyword>
<dbReference type="GO" id="GO:1990281">
    <property type="term" value="C:efflux pump complex"/>
    <property type="evidence" value="ECO:0007669"/>
    <property type="project" value="TreeGrafter"/>
</dbReference>
<evidence type="ECO:0000256" key="8">
    <source>
        <dbReference type="SAM" id="Coils"/>
    </source>
</evidence>
<dbReference type="Gene3D" id="1.20.1600.10">
    <property type="entry name" value="Outer membrane efflux proteins (OEP)"/>
    <property type="match status" value="1"/>
</dbReference>
<dbReference type="AlphaFoldDB" id="A0A4P7PG25"/>
<comment type="similarity">
    <text evidence="2">Belongs to the outer membrane factor (OMF) (TC 1.B.17) family.</text>
</comment>
<evidence type="ECO:0000313" key="12">
    <source>
        <dbReference type="Proteomes" id="UP000296468"/>
    </source>
</evidence>
<evidence type="ECO:0000256" key="10">
    <source>
        <dbReference type="SAM" id="SignalP"/>
    </source>
</evidence>
<evidence type="ECO:0000256" key="9">
    <source>
        <dbReference type="SAM" id="MobiDB-lite"/>
    </source>
</evidence>
<comment type="subcellular location">
    <subcellularLocation>
        <location evidence="1">Cell outer membrane</location>
    </subcellularLocation>
</comment>
<evidence type="ECO:0000256" key="4">
    <source>
        <dbReference type="ARBA" id="ARBA00022452"/>
    </source>
</evidence>
<accession>A0A4P7PG25</accession>
<dbReference type="GO" id="GO:0009279">
    <property type="term" value="C:cell outer membrane"/>
    <property type="evidence" value="ECO:0007669"/>
    <property type="project" value="UniProtKB-SubCell"/>
</dbReference>
<keyword evidence="7" id="KW-0998">Cell outer membrane</keyword>
<dbReference type="SUPFAM" id="SSF56954">
    <property type="entry name" value="Outer membrane efflux proteins (OEP)"/>
    <property type="match status" value="1"/>
</dbReference>
<protein>
    <submittedName>
        <fullName evidence="11">Channel protein TolC</fullName>
    </submittedName>
</protein>
<dbReference type="GO" id="GO:0015562">
    <property type="term" value="F:efflux transmembrane transporter activity"/>
    <property type="evidence" value="ECO:0007669"/>
    <property type="project" value="InterPro"/>
</dbReference>
<evidence type="ECO:0000256" key="3">
    <source>
        <dbReference type="ARBA" id="ARBA00022448"/>
    </source>
</evidence>
<reference evidence="11 12" key="1">
    <citation type="journal article" date="2019" name="Front. Microbiol.">
        <title>In silico and Genetic Analyses of Cyclic Lipopeptide Synthetic Gene Clusters in Pseudomonas sp. 11K1.</title>
        <authorList>
            <person name="Zhao H."/>
            <person name="Liu Y.P."/>
            <person name="Zhang L.Q."/>
        </authorList>
    </citation>
    <scope>NUCLEOTIDE SEQUENCE [LARGE SCALE GENOMIC DNA]</scope>
    <source>
        <strain evidence="11 12">11K1</strain>
    </source>
</reference>
<keyword evidence="5" id="KW-0812">Transmembrane</keyword>
<dbReference type="RefSeq" id="WP_135845020.1">
    <property type="nucleotide sequence ID" value="NZ_CP035088.1"/>
</dbReference>
<dbReference type="InterPro" id="IPR003423">
    <property type="entry name" value="OMP_efflux"/>
</dbReference>
<organism evidence="11 12">
    <name type="scientific">Pseudomonas viciae</name>
    <dbReference type="NCBI Taxonomy" id="2505979"/>
    <lineage>
        <taxon>Bacteria</taxon>
        <taxon>Pseudomonadati</taxon>
        <taxon>Pseudomonadota</taxon>
        <taxon>Gammaproteobacteria</taxon>
        <taxon>Pseudomonadales</taxon>
        <taxon>Pseudomonadaceae</taxon>
        <taxon>Pseudomonas</taxon>
    </lineage>
</organism>
<dbReference type="NCBIfam" id="TIGR01844">
    <property type="entry name" value="type_I_sec_TolC"/>
    <property type="match status" value="1"/>
</dbReference>
<sequence length="470" mass="52079">MIYSARICGILSCLLCNCLWAAANPSDKTADLLGIYQQAVINDATLSASRHAVAAQREAVPQARAGLLPTLSAGGNIESVRLERDAPTLTRTRSQSVFQANLNQPIFRLDRWFALEAAQASTNQAELEHSAKEQELILKAAQAYFDVLRTRDLLAASKAEESALKRQQKQAQSRLENGAASITDVLDAQAAFDNAQANRKLAERKVDDAFEALSRLTRQDYSTIEGIEHQLPIETPQPNDANAWVTNAVRQNLSLQASSFAVAAAEHVQRQRKAGFAPTLDAVVSYRRGDNDSFGYSNPTDFNRSDYQGNVAQRSVGIELNIPLYSGGSTRSQVRETTERLSQSEDEREDLRREVVQNVRNLHRAVNSDVEQVIARRQTILSTQASVKASQVGRELGTRNTADVLNAQRQLYNAVREYNNARYDYIIDTLKLKQTAGTLSPADLSSLAMYMTKSYNADRDFLPPDARKPF</sequence>
<feature type="signal peptide" evidence="10">
    <location>
        <begin position="1"/>
        <end position="21"/>
    </location>
</feature>